<dbReference type="GeneID" id="80913846"/>
<feature type="compositionally biased region" description="Low complexity" evidence="1">
    <location>
        <begin position="208"/>
        <end position="228"/>
    </location>
</feature>
<reference evidence="2" key="1">
    <citation type="submission" date="2022-10" db="EMBL/GenBank/DDBJ databases">
        <title>Tapping the CABI collections for fungal endophytes: first genome assemblies for Collariella, Neodidymelliopsis, Ascochyta clinopodiicola, Didymella pomorum, Didymosphaeria variabile, Neocosmospora piperis and Neocucurbitaria cava.</title>
        <authorList>
            <person name="Hill R."/>
        </authorList>
    </citation>
    <scope>NUCLEOTIDE SEQUENCE</scope>
    <source>
        <strain evidence="2">IMI 356815</strain>
    </source>
</reference>
<feature type="region of interest" description="Disordered" evidence="1">
    <location>
        <begin position="1"/>
        <end position="54"/>
    </location>
</feature>
<evidence type="ECO:0000313" key="2">
    <source>
        <dbReference type="EMBL" id="KAJ4346387.1"/>
    </source>
</evidence>
<sequence>MANKSKRRAHSSGSKESVNTIRPDPETPTRAPRSTAPSEELHTPRINDDGTVGYSETQLVDETWYVNDLSHTGTGYDSPSRDNVPPITPQVPASTHGAATQIFPSPRSVSLISPALQDAIDKAVESAVEKGLKTIQEDSIKIMHDLFKKMANLENEKAMEFRKWFDNRLSGMDNRIQRNKTDVWGAENERTQDDTGDEDEDASGHTNSGTSPPGGRSSAPAGGASSRSQKPSLVSYDTE</sequence>
<feature type="compositionally biased region" description="Basic residues" evidence="1">
    <location>
        <begin position="1"/>
        <end position="10"/>
    </location>
</feature>
<accession>A0A9W9C717</accession>
<gene>
    <name evidence="2" type="ORF">N0V89_010316</name>
</gene>
<dbReference type="EMBL" id="JAPEUX010000008">
    <property type="protein sequence ID" value="KAJ4346387.1"/>
    <property type="molecule type" value="Genomic_DNA"/>
</dbReference>
<dbReference type="AlphaFoldDB" id="A0A9W9C717"/>
<feature type="compositionally biased region" description="Basic and acidic residues" evidence="1">
    <location>
        <begin position="180"/>
        <end position="193"/>
    </location>
</feature>
<feature type="compositionally biased region" description="Polar residues" evidence="1">
    <location>
        <begin position="229"/>
        <end position="239"/>
    </location>
</feature>
<organism evidence="2 3">
    <name type="scientific">Didymosphaeria variabile</name>
    <dbReference type="NCBI Taxonomy" id="1932322"/>
    <lineage>
        <taxon>Eukaryota</taxon>
        <taxon>Fungi</taxon>
        <taxon>Dikarya</taxon>
        <taxon>Ascomycota</taxon>
        <taxon>Pezizomycotina</taxon>
        <taxon>Dothideomycetes</taxon>
        <taxon>Pleosporomycetidae</taxon>
        <taxon>Pleosporales</taxon>
        <taxon>Massarineae</taxon>
        <taxon>Didymosphaeriaceae</taxon>
        <taxon>Didymosphaeria</taxon>
    </lineage>
</organism>
<dbReference type="RefSeq" id="XP_056066187.1">
    <property type="nucleotide sequence ID" value="XM_056219060.1"/>
</dbReference>
<dbReference type="OrthoDB" id="10562711at2759"/>
<protein>
    <submittedName>
        <fullName evidence="2">Uncharacterized protein</fullName>
    </submittedName>
</protein>
<feature type="compositionally biased region" description="Polar residues" evidence="1">
    <location>
        <begin position="11"/>
        <end position="20"/>
    </location>
</feature>
<evidence type="ECO:0000256" key="1">
    <source>
        <dbReference type="SAM" id="MobiDB-lite"/>
    </source>
</evidence>
<feature type="region of interest" description="Disordered" evidence="1">
    <location>
        <begin position="180"/>
        <end position="239"/>
    </location>
</feature>
<feature type="region of interest" description="Disordered" evidence="1">
    <location>
        <begin position="74"/>
        <end position="96"/>
    </location>
</feature>
<name>A0A9W9C717_9PLEO</name>
<comment type="caution">
    <text evidence="2">The sequence shown here is derived from an EMBL/GenBank/DDBJ whole genome shotgun (WGS) entry which is preliminary data.</text>
</comment>
<proteinExistence type="predicted"/>
<dbReference type="Proteomes" id="UP001140513">
    <property type="component" value="Unassembled WGS sequence"/>
</dbReference>
<evidence type="ECO:0000313" key="3">
    <source>
        <dbReference type="Proteomes" id="UP001140513"/>
    </source>
</evidence>
<feature type="compositionally biased region" description="Basic and acidic residues" evidence="1">
    <location>
        <begin position="39"/>
        <end position="48"/>
    </location>
</feature>
<keyword evidence="3" id="KW-1185">Reference proteome</keyword>